<reference evidence="2 3" key="1">
    <citation type="submission" date="2018-06" db="EMBL/GenBank/DDBJ databases">
        <title>Natronomonas sp. F16-60 a new haloarchaeon isolated from a solar saltern of Isla Cristina, Huelva, Spain.</title>
        <authorList>
            <person name="Duran-Viseras A."/>
            <person name="Sanchez-Porro C."/>
            <person name="Ventosa A."/>
        </authorList>
    </citation>
    <scope>NUCLEOTIDE SEQUENCE [LARGE SCALE GENOMIC DNA]</scope>
    <source>
        <strain evidence="2 3">F16-60</strain>
    </source>
</reference>
<dbReference type="OrthoDB" id="14880at2157"/>
<dbReference type="AlphaFoldDB" id="A0A554MV35"/>
<dbReference type="Gene3D" id="3.40.50.620">
    <property type="entry name" value="HUPs"/>
    <property type="match status" value="1"/>
</dbReference>
<dbReference type="InterPro" id="IPR006016">
    <property type="entry name" value="UspA"/>
</dbReference>
<gene>
    <name evidence="2" type="ORF">DP107_17130</name>
</gene>
<evidence type="ECO:0000313" key="3">
    <source>
        <dbReference type="Proteomes" id="UP000319894"/>
    </source>
</evidence>
<dbReference type="Proteomes" id="UP000319894">
    <property type="component" value="Unassembled WGS sequence"/>
</dbReference>
<dbReference type="InterPro" id="IPR014729">
    <property type="entry name" value="Rossmann-like_a/b/a_fold"/>
</dbReference>
<evidence type="ECO:0000259" key="1">
    <source>
        <dbReference type="Pfam" id="PF00582"/>
    </source>
</evidence>
<proteinExistence type="predicted"/>
<dbReference type="InParanoid" id="A0A554MV35"/>
<dbReference type="Pfam" id="PF00582">
    <property type="entry name" value="Usp"/>
    <property type="match status" value="1"/>
</dbReference>
<dbReference type="RefSeq" id="WP_144263347.1">
    <property type="nucleotide sequence ID" value="NZ_QMDX01000018.1"/>
</dbReference>
<feature type="domain" description="UspA" evidence="1">
    <location>
        <begin position="2"/>
        <end position="132"/>
    </location>
</feature>
<comment type="caution">
    <text evidence="2">The sequence shown here is derived from an EMBL/GenBank/DDBJ whole genome shotgun (WGS) entry which is preliminary data.</text>
</comment>
<organism evidence="2 3">
    <name type="scientific">Haloglomus irregulare</name>
    <dbReference type="NCBI Taxonomy" id="2234134"/>
    <lineage>
        <taxon>Archaea</taxon>
        <taxon>Methanobacteriati</taxon>
        <taxon>Methanobacteriota</taxon>
        <taxon>Stenosarchaea group</taxon>
        <taxon>Halobacteria</taxon>
        <taxon>Halobacteriales</taxon>
        <taxon>Natronomonadaceae</taxon>
        <taxon>Haloglomus</taxon>
    </lineage>
</organism>
<dbReference type="SUPFAM" id="SSF52402">
    <property type="entry name" value="Adenine nucleotide alpha hydrolases-like"/>
    <property type="match status" value="1"/>
</dbReference>
<sequence length="137" mass="14739">MSILVAVGDDDRFESVLSVAVRLAEGLSQELTVAHVTANEVTTGKDHDFRDRVQSFLSDSPVRAEVTFEQLSRSGIRSGTAIGKQLIEITEDVSVEHVVIGHRSKTQLAELRDGHTGFVVAEESAVPVTIVPESAAD</sequence>
<dbReference type="EMBL" id="QMDX01000018">
    <property type="protein sequence ID" value="TSD08993.1"/>
    <property type="molecule type" value="Genomic_DNA"/>
</dbReference>
<protein>
    <submittedName>
        <fullName evidence="2">Universal stress protein</fullName>
    </submittedName>
</protein>
<keyword evidence="3" id="KW-1185">Reference proteome</keyword>
<accession>A0A554MV35</accession>
<evidence type="ECO:0000313" key="2">
    <source>
        <dbReference type="EMBL" id="TSD08993.1"/>
    </source>
</evidence>
<name>A0A554MV35_9EURY</name>